<feature type="active site" description="O-(5'-phospho-DNA)-tyrosine intermediate" evidence="7 8">
    <location>
        <position position="128"/>
    </location>
</feature>
<dbReference type="InterPro" id="IPR006691">
    <property type="entry name" value="GyrA/parC_rep"/>
</dbReference>
<comment type="subunit">
    <text evidence="7">Heterotetramer composed of ParC and ParE.</text>
</comment>
<proteinExistence type="inferred from homology"/>
<dbReference type="InterPro" id="IPR013758">
    <property type="entry name" value="Topo_IIA_A/C_ab"/>
</dbReference>
<keyword evidence="4 7" id="KW-0238">DNA-binding</keyword>
<evidence type="ECO:0000256" key="1">
    <source>
        <dbReference type="ARBA" id="ARBA00000185"/>
    </source>
</evidence>
<dbReference type="PROSITE" id="PS52040">
    <property type="entry name" value="TOPO_IIA"/>
    <property type="match status" value="1"/>
</dbReference>
<dbReference type="Pfam" id="PF00521">
    <property type="entry name" value="DNA_topoisoIV"/>
    <property type="match status" value="1"/>
</dbReference>
<dbReference type="EC" id="5.6.2.2" evidence="7"/>
<keyword evidence="6 7" id="KW-0413">Isomerase</keyword>
<dbReference type="InterPro" id="IPR050220">
    <property type="entry name" value="Type_II_DNA_Topoisomerases"/>
</dbReference>
<comment type="subcellular location">
    <subcellularLocation>
        <location evidence="7">Cell membrane</location>
        <topology evidence="7">Peripheral membrane protein</topology>
    </subcellularLocation>
</comment>
<dbReference type="InterPro" id="IPR013760">
    <property type="entry name" value="Topo_IIA-like_dom_sf"/>
</dbReference>
<reference evidence="10 11" key="1">
    <citation type="submission" date="2017-10" db="EMBL/GenBank/DDBJ databases">
        <title>Biodiversity and function of Thalassospira species in the particle-attached aromatic-hydrocarbon-degrading consortia from the surface seawater of the China South Sea.</title>
        <authorList>
            <person name="Dong C."/>
            <person name="Liu R."/>
            <person name="Shao Z."/>
        </authorList>
    </citation>
    <scope>NUCLEOTIDE SEQUENCE [LARGE SCALE GENOMIC DNA]</scope>
    <source>
        <strain evidence="10 11">CSC3H3</strain>
    </source>
</reference>
<feature type="site" description="Interaction with DNA" evidence="7">
    <location>
        <position position="86"/>
    </location>
</feature>
<dbReference type="InterPro" id="IPR013757">
    <property type="entry name" value="Topo_IIA_A_a_sf"/>
</dbReference>
<dbReference type="SUPFAM" id="SSF56719">
    <property type="entry name" value="Type II DNA topoisomerase"/>
    <property type="match status" value="1"/>
</dbReference>
<comment type="function">
    <text evidence="7">Topoisomerase IV is essential for chromosome segregation. It relaxes supercoiled DNA. Performs the decatenation events required during the replication of a circular DNA molecule.</text>
</comment>
<dbReference type="NCBIfam" id="NF004044">
    <property type="entry name" value="PRK05561.1"/>
    <property type="match status" value="1"/>
</dbReference>
<evidence type="ECO:0000256" key="8">
    <source>
        <dbReference type="PROSITE-ProRule" id="PRU01384"/>
    </source>
</evidence>
<dbReference type="CDD" id="cd00187">
    <property type="entry name" value="TOP4c"/>
    <property type="match status" value="1"/>
</dbReference>
<dbReference type="InterPro" id="IPR035516">
    <property type="entry name" value="Gyrase/topoIV_suA_C"/>
</dbReference>
<dbReference type="EMBL" id="CP024199">
    <property type="protein sequence ID" value="AUG52990.1"/>
    <property type="molecule type" value="Genomic_DNA"/>
</dbReference>
<dbReference type="Proteomes" id="UP000233458">
    <property type="component" value="Chromosome"/>
</dbReference>
<dbReference type="Gene3D" id="3.90.199.10">
    <property type="entry name" value="Topoisomerase II, domain 5"/>
    <property type="match status" value="1"/>
</dbReference>
<dbReference type="NCBIfam" id="TIGR01062">
    <property type="entry name" value="parC_Gneg"/>
    <property type="match status" value="1"/>
</dbReference>
<evidence type="ECO:0000256" key="7">
    <source>
        <dbReference type="HAMAP-Rule" id="MF_00936"/>
    </source>
</evidence>
<evidence type="ECO:0000259" key="9">
    <source>
        <dbReference type="PROSITE" id="PS52040"/>
    </source>
</evidence>
<evidence type="ECO:0000256" key="3">
    <source>
        <dbReference type="ARBA" id="ARBA00023029"/>
    </source>
</evidence>
<keyword evidence="3 7" id="KW-0799">Topoisomerase</keyword>
<dbReference type="InterPro" id="IPR005742">
    <property type="entry name" value="TopoIV_A_Gneg"/>
</dbReference>
<comment type="similarity">
    <text evidence="7">Belongs to the type II topoisomerase GyrA/ParC subunit family. ParC type 1 subfamily.</text>
</comment>
<dbReference type="RefSeq" id="WP_101284726.1">
    <property type="nucleotide sequence ID" value="NZ_CP024199.1"/>
</dbReference>
<dbReference type="PANTHER" id="PTHR43493:SF1">
    <property type="entry name" value="DNA TOPOISOMERASE 4 SUBUNIT A"/>
    <property type="match status" value="1"/>
</dbReference>
<evidence type="ECO:0000313" key="11">
    <source>
        <dbReference type="Proteomes" id="UP000233458"/>
    </source>
</evidence>
<dbReference type="Gene3D" id="3.30.1360.40">
    <property type="match status" value="1"/>
</dbReference>
<comment type="catalytic activity">
    <reaction evidence="1 7 8">
        <text>ATP-dependent breakage, passage and rejoining of double-stranded DNA.</text>
        <dbReference type="EC" id="5.6.2.2"/>
    </reaction>
</comment>
<keyword evidence="2 7" id="KW-1003">Cell membrane</keyword>
<organism evidence="10 11">
    <name type="scientific">Thalassospira marina</name>
    <dbReference type="NCBI Taxonomy" id="2048283"/>
    <lineage>
        <taxon>Bacteria</taxon>
        <taxon>Pseudomonadati</taxon>
        <taxon>Pseudomonadota</taxon>
        <taxon>Alphaproteobacteria</taxon>
        <taxon>Rhodospirillales</taxon>
        <taxon>Thalassospiraceae</taxon>
        <taxon>Thalassospira</taxon>
    </lineage>
</organism>
<dbReference type="Gene3D" id="1.10.268.10">
    <property type="entry name" value="Topoisomerase, domain 3"/>
    <property type="match status" value="1"/>
</dbReference>
<accession>A0ABM6Q8X7</accession>
<dbReference type="PANTHER" id="PTHR43493">
    <property type="entry name" value="DNA GYRASE/TOPOISOMERASE SUBUNIT A"/>
    <property type="match status" value="1"/>
</dbReference>
<keyword evidence="11" id="KW-1185">Reference proteome</keyword>
<evidence type="ECO:0000256" key="2">
    <source>
        <dbReference type="ARBA" id="ARBA00022475"/>
    </source>
</evidence>
<dbReference type="SMART" id="SM00434">
    <property type="entry name" value="TOP4c"/>
    <property type="match status" value="1"/>
</dbReference>
<evidence type="ECO:0000313" key="10">
    <source>
        <dbReference type="EMBL" id="AUG52990.1"/>
    </source>
</evidence>
<dbReference type="SUPFAM" id="SSF101904">
    <property type="entry name" value="GyrA/ParC C-terminal domain-like"/>
    <property type="match status" value="1"/>
</dbReference>
<feature type="site" description="Interaction with DNA" evidence="7">
    <location>
        <position position="48"/>
    </location>
</feature>
<evidence type="ECO:0000256" key="5">
    <source>
        <dbReference type="ARBA" id="ARBA00023136"/>
    </source>
</evidence>
<keyword evidence="5 7" id="KW-0472">Membrane</keyword>
<feature type="domain" description="Topo IIA-type catalytic" evidence="9">
    <location>
        <begin position="40"/>
        <end position="505"/>
    </location>
</feature>
<sequence>MSTKSSDPGNAGQIRETRLADALSERYLAYAMSTIMSRSLPDVRDGLKPVHRRLLYAMRQLKLNPEQGFKKCARVVGDVIGKYHPHGDQSVYDALVRLAQDFAVRYPLVDGQGNFGNIDGDNAAAMRYTEARMTAVAAVLMEGLDEDAIDFRPTYDGEDQEPIVMPAAFPNLLANGAAGIAVGMATNIPPHNVDELCSGLIKLIDNPETSIAELVRCVPGPDFPTGGVLVEPRENILEAYATGRGSFRLRAKWEVEKMTHGLYQIVITEIPYQVQKAKLVERIADLMFAKKLPLLNDVRDESTDLIRLVFEPRSRAVEPEHLMEMLFKNTELEIRFGLNLNVLDADNTPRVMNLREVLRAFLAHRQEVLVRRSQHRLEKINHRLEVLDGYLIAYLNLDEVIRIIRFEDEPKTELMKAFGLTEVQADAILNMRLRSLRKLEEMEIKNEHSKLSEEKAGLEALLASEELRWSRIRDEVELTREKFGKKTELGKRRTEIGDAPQEIDVPLEALIEREPITVICSRMGWIRALKGHTTDISDLKFKDGDESRFAIKAFTTDKLLIMSSAGRCYTLGCDKLPGGRGHGEPIRLSIDLPQEHDIVSMNVHRPDGKLLVASSAGRGFLVAESDVVAQTKNGKQVLNLGSDETALIFLSVDKDHVAVLGDNRKLLIFPVEEIPEMTRGRGVILQKYRQGGLADLKLFNIEDGLSWTMGGSEGRTRTVTELAEWVGKRAGSGRLPPNGFPRSNRFE</sequence>
<dbReference type="HAMAP" id="MF_00936">
    <property type="entry name" value="ParC_type1"/>
    <property type="match status" value="1"/>
</dbReference>
<dbReference type="Pfam" id="PF03989">
    <property type="entry name" value="DNA_gyraseA_C"/>
    <property type="match status" value="3"/>
</dbReference>
<evidence type="ECO:0000256" key="4">
    <source>
        <dbReference type="ARBA" id="ARBA00023125"/>
    </source>
</evidence>
<name>A0ABM6Q8X7_9PROT</name>
<feature type="site" description="Transition state stabilizer" evidence="7">
    <location>
        <position position="127"/>
    </location>
</feature>
<gene>
    <name evidence="7 10" type="primary">parC</name>
    <name evidence="10" type="ORF">CSC3H3_09900</name>
</gene>
<feature type="site" description="Interaction with DNA" evidence="7">
    <location>
        <position position="84"/>
    </location>
</feature>
<evidence type="ECO:0000256" key="6">
    <source>
        <dbReference type="ARBA" id="ARBA00023235"/>
    </source>
</evidence>
<dbReference type="InterPro" id="IPR002205">
    <property type="entry name" value="Topo_IIA_dom_A"/>
</dbReference>
<protein>
    <recommendedName>
        <fullName evidence="7">DNA topoisomerase 4 subunit A</fullName>
        <ecNumber evidence="7">5.6.2.2</ecNumber>
    </recommendedName>
    <alternativeName>
        <fullName evidence="7">Topoisomerase IV subunit A</fullName>
    </alternativeName>
</protein>
<dbReference type="Gene3D" id="2.120.10.90">
    <property type="entry name" value="DNA gyrase/topoisomerase IV, subunit A, C-terminal"/>
    <property type="match status" value="1"/>
</dbReference>